<sequence>MQKRAQESGSHSLCKAATPIHASVPGDRYIPPTAFHPHGSRQKRSHRLPAKGVSKRTRTGDCPSSNRFSKEESASPLFGKPPAPPSGDAQGGSQVPFHAPTEPKKLPLRNPRRERFRFSSARAEAERQRENKIKKGPDTRRHPKNSPLAAVQGRQQAAGTKY</sequence>
<feature type="compositionally biased region" description="Basic and acidic residues" evidence="1">
    <location>
        <begin position="101"/>
        <end position="140"/>
    </location>
</feature>
<dbReference type="RefSeq" id="XP_029222951.1">
    <property type="nucleotide sequence ID" value="XM_029376932.1"/>
</dbReference>
<dbReference type="EMBL" id="MKKU01001507">
    <property type="protein sequence ID" value="RNE95155.1"/>
    <property type="molecule type" value="Genomic_DNA"/>
</dbReference>
<comment type="caution">
    <text evidence="2">The sequence shown here is derived from an EMBL/GenBank/DDBJ whole genome shotgun (WGS) entry which is preliminary data.</text>
</comment>
<proteinExistence type="predicted"/>
<evidence type="ECO:0000313" key="3">
    <source>
        <dbReference type="Proteomes" id="UP000284403"/>
    </source>
</evidence>
<evidence type="ECO:0000313" key="2">
    <source>
        <dbReference type="EMBL" id="RNE95155.1"/>
    </source>
</evidence>
<dbReference type="GeneID" id="40323755"/>
<protein>
    <submittedName>
        <fullName evidence="2">Uncharacterized protein</fullName>
    </submittedName>
</protein>
<dbReference type="AlphaFoldDB" id="A0A422MPK8"/>
<accession>A0A422MPK8</accession>
<reference evidence="2 3" key="1">
    <citation type="journal article" date="2018" name="BMC Genomics">
        <title>Genomic comparison of Trypanosoma conorhini and Trypanosoma rangeli to Trypanosoma cruzi strains of high and low virulence.</title>
        <authorList>
            <person name="Bradwell K.R."/>
            <person name="Koparde V.N."/>
            <person name="Matveyev A.V."/>
            <person name="Serrano M.G."/>
            <person name="Alves J.M."/>
            <person name="Parikh H."/>
            <person name="Huang B."/>
            <person name="Lee V."/>
            <person name="Espinosa-Alvarez O."/>
            <person name="Ortiz P.A."/>
            <person name="Costa-Martins A.G."/>
            <person name="Teixeira M.M."/>
            <person name="Buck G.A."/>
        </authorList>
    </citation>
    <scope>NUCLEOTIDE SEQUENCE [LARGE SCALE GENOMIC DNA]</scope>
    <source>
        <strain evidence="2 3">025E</strain>
    </source>
</reference>
<feature type="region of interest" description="Disordered" evidence="1">
    <location>
        <begin position="1"/>
        <end position="162"/>
    </location>
</feature>
<organism evidence="2 3">
    <name type="scientific">Trypanosoma conorhini</name>
    <dbReference type="NCBI Taxonomy" id="83891"/>
    <lineage>
        <taxon>Eukaryota</taxon>
        <taxon>Discoba</taxon>
        <taxon>Euglenozoa</taxon>
        <taxon>Kinetoplastea</taxon>
        <taxon>Metakinetoplastina</taxon>
        <taxon>Trypanosomatida</taxon>
        <taxon>Trypanosomatidae</taxon>
        <taxon>Trypanosoma</taxon>
    </lineage>
</organism>
<gene>
    <name evidence="2" type="ORF">Tco025E_10144</name>
</gene>
<feature type="compositionally biased region" description="Basic residues" evidence="1">
    <location>
        <begin position="38"/>
        <end position="57"/>
    </location>
</feature>
<dbReference type="Proteomes" id="UP000284403">
    <property type="component" value="Unassembled WGS sequence"/>
</dbReference>
<name>A0A422MPK8_9TRYP</name>
<evidence type="ECO:0000256" key="1">
    <source>
        <dbReference type="SAM" id="MobiDB-lite"/>
    </source>
</evidence>
<feature type="compositionally biased region" description="Polar residues" evidence="1">
    <location>
        <begin position="153"/>
        <end position="162"/>
    </location>
</feature>
<keyword evidence="3" id="KW-1185">Reference proteome</keyword>